<keyword evidence="3" id="KW-1185">Reference proteome</keyword>
<feature type="region of interest" description="Disordered" evidence="1">
    <location>
        <begin position="175"/>
        <end position="198"/>
    </location>
</feature>
<dbReference type="AlphaFoldDB" id="A0A975IWZ6"/>
<dbReference type="RefSeq" id="WP_211940155.1">
    <property type="nucleotide sequence ID" value="NZ_CP073078.1"/>
</dbReference>
<protein>
    <submittedName>
        <fullName evidence="2">Uncharacterized protein</fullName>
    </submittedName>
</protein>
<organism evidence="2 3">
    <name type="scientific">Phenylobacterium montanum</name>
    <dbReference type="NCBI Taxonomy" id="2823693"/>
    <lineage>
        <taxon>Bacteria</taxon>
        <taxon>Pseudomonadati</taxon>
        <taxon>Pseudomonadota</taxon>
        <taxon>Alphaproteobacteria</taxon>
        <taxon>Caulobacterales</taxon>
        <taxon>Caulobacteraceae</taxon>
        <taxon>Phenylobacterium</taxon>
    </lineage>
</organism>
<sequence>MTGESKPRIVSFPTEEEAKLAFEGYALALGRAIYAWNFLLERLARLFVVVVDADRHRLLRVWYAVDSDRTKIGMLREAIQASSEGRWLPNMPSARKDLDWLCVEAQNLADPRNNAAHAPATLVSDPDGHRMMASPFSLNVRAKKMSGQDLLVEFSWLEGWADELSRFAERAESALHPAGTYPWPPRPKKPEKPRYSSK</sequence>
<dbReference type="KEGG" id="caul:KCG34_09670"/>
<evidence type="ECO:0000313" key="3">
    <source>
        <dbReference type="Proteomes" id="UP000676409"/>
    </source>
</evidence>
<dbReference type="Proteomes" id="UP000676409">
    <property type="component" value="Chromosome"/>
</dbReference>
<evidence type="ECO:0000256" key="1">
    <source>
        <dbReference type="SAM" id="MobiDB-lite"/>
    </source>
</evidence>
<gene>
    <name evidence="2" type="ORF">KCG34_09670</name>
</gene>
<proteinExistence type="predicted"/>
<evidence type="ECO:0000313" key="2">
    <source>
        <dbReference type="EMBL" id="QUD90104.1"/>
    </source>
</evidence>
<feature type="compositionally biased region" description="Basic and acidic residues" evidence="1">
    <location>
        <begin position="188"/>
        <end position="198"/>
    </location>
</feature>
<name>A0A975IWZ6_9CAUL</name>
<dbReference type="EMBL" id="CP073078">
    <property type="protein sequence ID" value="QUD90104.1"/>
    <property type="molecule type" value="Genomic_DNA"/>
</dbReference>
<reference evidence="2" key="1">
    <citation type="submission" date="2021-04" db="EMBL/GenBank/DDBJ databases">
        <title>The complete genome sequence of Caulobacter sp. S6.</title>
        <authorList>
            <person name="Tang Y."/>
            <person name="Ouyang W."/>
            <person name="Liu Q."/>
            <person name="Huang B."/>
            <person name="Guo Z."/>
            <person name="Lei P."/>
        </authorList>
    </citation>
    <scope>NUCLEOTIDE SEQUENCE</scope>
    <source>
        <strain evidence="2">S6</strain>
    </source>
</reference>
<accession>A0A975IWZ6</accession>